<reference evidence="6" key="2">
    <citation type="journal article" date="2007" name="Science">
        <title>Draft genome sequence of the sexually transmitted pathogen Trichomonas vaginalis.</title>
        <authorList>
            <person name="Carlton J.M."/>
            <person name="Hirt R.P."/>
            <person name="Silva J.C."/>
            <person name="Delcher A.L."/>
            <person name="Schatz M."/>
            <person name="Zhao Q."/>
            <person name="Wortman J.R."/>
            <person name="Bidwell S.L."/>
            <person name="Alsmark U.C.M."/>
            <person name="Besteiro S."/>
            <person name="Sicheritz-Ponten T."/>
            <person name="Noel C.J."/>
            <person name="Dacks J.B."/>
            <person name="Foster P.G."/>
            <person name="Simillion C."/>
            <person name="Van de Peer Y."/>
            <person name="Miranda-Saavedra D."/>
            <person name="Barton G.J."/>
            <person name="Westrop G.D."/>
            <person name="Mueller S."/>
            <person name="Dessi D."/>
            <person name="Fiori P.L."/>
            <person name="Ren Q."/>
            <person name="Paulsen I."/>
            <person name="Zhang H."/>
            <person name="Bastida-Corcuera F.D."/>
            <person name="Simoes-Barbosa A."/>
            <person name="Brown M.T."/>
            <person name="Hayes R.D."/>
            <person name="Mukherjee M."/>
            <person name="Okumura C.Y."/>
            <person name="Schneider R."/>
            <person name="Smith A.J."/>
            <person name="Vanacova S."/>
            <person name="Villalvazo M."/>
            <person name="Haas B.J."/>
            <person name="Pertea M."/>
            <person name="Feldblyum T.V."/>
            <person name="Utterback T.R."/>
            <person name="Shu C.L."/>
            <person name="Osoegawa K."/>
            <person name="de Jong P.J."/>
            <person name="Hrdy I."/>
            <person name="Horvathova L."/>
            <person name="Zubacova Z."/>
            <person name="Dolezal P."/>
            <person name="Malik S.B."/>
            <person name="Logsdon J.M. Jr."/>
            <person name="Henze K."/>
            <person name="Gupta A."/>
            <person name="Wang C.C."/>
            <person name="Dunne R.L."/>
            <person name="Upcroft J.A."/>
            <person name="Upcroft P."/>
            <person name="White O."/>
            <person name="Salzberg S.L."/>
            <person name="Tang P."/>
            <person name="Chiu C.-H."/>
            <person name="Lee Y.-S."/>
            <person name="Embley T.M."/>
            <person name="Coombs G.H."/>
            <person name="Mottram J.C."/>
            <person name="Tachezy J."/>
            <person name="Fraser-Liggett C.M."/>
            <person name="Johnson P.J."/>
        </authorList>
    </citation>
    <scope>NUCLEOTIDE SEQUENCE [LARGE SCALE GENOMIC DNA]</scope>
    <source>
        <strain evidence="6">G3</strain>
    </source>
</reference>
<evidence type="ECO:0000313" key="6">
    <source>
        <dbReference type="EMBL" id="EAY09691.1"/>
    </source>
</evidence>
<accession>A2ECA7</accession>
<dbReference type="eggNOG" id="KOG0266">
    <property type="taxonomic scope" value="Eukaryota"/>
</dbReference>
<feature type="repeat" description="WD" evidence="3">
    <location>
        <begin position="165"/>
        <end position="206"/>
    </location>
</feature>
<dbReference type="SUPFAM" id="SSF50978">
    <property type="entry name" value="WD40 repeat-like"/>
    <property type="match status" value="1"/>
</dbReference>
<evidence type="ECO:0000256" key="5">
    <source>
        <dbReference type="SAM" id="MobiDB-lite"/>
    </source>
</evidence>
<evidence type="ECO:0000256" key="3">
    <source>
        <dbReference type="PROSITE-ProRule" id="PRU00221"/>
    </source>
</evidence>
<dbReference type="PROSITE" id="PS50082">
    <property type="entry name" value="WD_REPEATS_2"/>
    <property type="match status" value="5"/>
</dbReference>
<dbReference type="PROSITE" id="PS00678">
    <property type="entry name" value="WD_REPEATS_1"/>
    <property type="match status" value="1"/>
</dbReference>
<evidence type="ECO:0000256" key="1">
    <source>
        <dbReference type="ARBA" id="ARBA00022574"/>
    </source>
</evidence>
<dbReference type="Gene3D" id="2.130.10.10">
    <property type="entry name" value="YVTN repeat-like/Quinoprotein amine dehydrogenase"/>
    <property type="match status" value="2"/>
</dbReference>
<reference evidence="6" key="1">
    <citation type="submission" date="2006-10" db="EMBL/GenBank/DDBJ databases">
        <authorList>
            <person name="Amadeo P."/>
            <person name="Zhao Q."/>
            <person name="Wortman J."/>
            <person name="Fraser-Liggett C."/>
            <person name="Carlton J."/>
        </authorList>
    </citation>
    <scope>NUCLEOTIDE SEQUENCE</scope>
    <source>
        <strain evidence="6">G3</strain>
    </source>
</reference>
<dbReference type="STRING" id="5722.A2ECA7"/>
<dbReference type="InterPro" id="IPR019775">
    <property type="entry name" value="WD40_repeat_CS"/>
</dbReference>
<dbReference type="PROSITE" id="PS50294">
    <property type="entry name" value="WD_REPEATS_REGION"/>
    <property type="match status" value="2"/>
</dbReference>
<feature type="region of interest" description="Disordered" evidence="5">
    <location>
        <begin position="74"/>
        <end position="105"/>
    </location>
</feature>
<dbReference type="InterPro" id="IPR036322">
    <property type="entry name" value="WD40_repeat_dom_sf"/>
</dbReference>
<dbReference type="Proteomes" id="UP000001542">
    <property type="component" value="Unassembled WGS sequence"/>
</dbReference>
<name>A2ECA7_TRIV3</name>
<gene>
    <name evidence="6" type="ORF">TVAG_098270</name>
</gene>
<dbReference type="VEuPathDB" id="TrichDB:TVAG_098270"/>
<feature type="repeat" description="WD" evidence="3">
    <location>
        <begin position="387"/>
        <end position="427"/>
    </location>
</feature>
<keyword evidence="1 3" id="KW-0853">WD repeat</keyword>
<dbReference type="AlphaFoldDB" id="A2ECA7"/>
<dbReference type="InterPro" id="IPR001680">
    <property type="entry name" value="WD40_rpt"/>
</dbReference>
<organism evidence="6 7">
    <name type="scientific">Trichomonas vaginalis (strain ATCC PRA-98 / G3)</name>
    <dbReference type="NCBI Taxonomy" id="412133"/>
    <lineage>
        <taxon>Eukaryota</taxon>
        <taxon>Metamonada</taxon>
        <taxon>Parabasalia</taxon>
        <taxon>Trichomonadida</taxon>
        <taxon>Trichomonadidae</taxon>
        <taxon>Trichomonas</taxon>
    </lineage>
</organism>
<dbReference type="KEGG" id="tva:4767614"/>
<keyword evidence="2" id="KW-0677">Repeat</keyword>
<dbReference type="VEuPathDB" id="TrichDB:TVAGG3_0390510"/>
<dbReference type="SMART" id="SM00320">
    <property type="entry name" value="WD40"/>
    <property type="match status" value="7"/>
</dbReference>
<feature type="repeat" description="WD" evidence="3">
    <location>
        <begin position="297"/>
        <end position="330"/>
    </location>
</feature>
<dbReference type="InterPro" id="IPR015943">
    <property type="entry name" value="WD40/YVTN_repeat-like_dom_sf"/>
</dbReference>
<dbReference type="PANTHER" id="PTHR19848">
    <property type="entry name" value="WD40 REPEAT PROTEIN"/>
    <property type="match status" value="1"/>
</dbReference>
<evidence type="ECO:0000313" key="7">
    <source>
        <dbReference type="Proteomes" id="UP000001542"/>
    </source>
</evidence>
<proteinExistence type="predicted"/>
<dbReference type="PANTHER" id="PTHR19848:SF8">
    <property type="entry name" value="F-BOX AND WD REPEAT DOMAIN CONTAINING 7"/>
    <property type="match status" value="1"/>
</dbReference>
<evidence type="ECO:0000256" key="4">
    <source>
        <dbReference type="SAM" id="Coils"/>
    </source>
</evidence>
<keyword evidence="7" id="KW-1185">Reference proteome</keyword>
<feature type="coiled-coil region" evidence="4">
    <location>
        <begin position="13"/>
        <end position="68"/>
    </location>
</feature>
<protein>
    <submittedName>
        <fullName evidence="6">Transcriptional repressor tup11-related protein</fullName>
    </submittedName>
</protein>
<dbReference type="CDD" id="cd00200">
    <property type="entry name" value="WD40"/>
    <property type="match status" value="1"/>
</dbReference>
<dbReference type="RefSeq" id="XP_001321914.1">
    <property type="nucleotide sequence ID" value="XM_001321879.1"/>
</dbReference>
<dbReference type="InterPro" id="IPR020472">
    <property type="entry name" value="WD40_PAC1"/>
</dbReference>
<dbReference type="InParanoid" id="A2ECA7"/>
<dbReference type="SMR" id="A2ECA7"/>
<keyword evidence="4" id="KW-0175">Coiled coil</keyword>
<dbReference type="Pfam" id="PF00400">
    <property type="entry name" value="WD40"/>
    <property type="match status" value="6"/>
</dbReference>
<dbReference type="EMBL" id="DS113352">
    <property type="protein sequence ID" value="EAY09691.1"/>
    <property type="molecule type" value="Genomic_DNA"/>
</dbReference>
<evidence type="ECO:0000256" key="2">
    <source>
        <dbReference type="ARBA" id="ARBA00022737"/>
    </source>
</evidence>
<sequence length="427" mass="47677">MSYLSADQIQGILTNLASEYDQLLENRTKLQNDCTKLREFIDSQIQQIQNLNSDFEKLRAEYMQHQEEFAAQEIHAAQRQQPAPETEKPQSPMEEDQQDWKATPLPGSEKCPVYISLVAEIVDFSIICATAYSPDGTCLAIGSNAMRIYNTENDKFILQFQIEGDSSQPNFIRSIAWTPHGNQLICGGEDRKLRVFELTEGQEENATPIRTIDSEASIFQIKFISDGKYFVTAAGDGSLCLWDALTYSKLWTHKRIVENVVAASLAVSTDNKLVAVGYDDKNVCIFDIDQRKLLLTSECHAAGVYAIVFIPNTHRLITSSLDASIKIWDIVETGGNYEMKLLNTIKQHTDYVLAVAVDPTGKWLLSGSKDMTMKLINLEMGQALYSIKSHSNSIISCDFNPTSLAFCSGSGDKTVKIWNISPPDAVE</sequence>
<feature type="repeat" description="WD" evidence="3">
    <location>
        <begin position="345"/>
        <end position="386"/>
    </location>
</feature>
<dbReference type="OrthoDB" id="17410at2759"/>
<feature type="repeat" description="WD" evidence="3">
    <location>
        <begin position="211"/>
        <end position="252"/>
    </location>
</feature>
<dbReference type="PRINTS" id="PR00320">
    <property type="entry name" value="GPROTEINBRPT"/>
</dbReference>